<evidence type="ECO:0000256" key="1">
    <source>
        <dbReference type="ARBA" id="ARBA00022553"/>
    </source>
</evidence>
<dbReference type="InterPro" id="IPR050595">
    <property type="entry name" value="Bact_response_regulator"/>
</dbReference>
<proteinExistence type="predicted"/>
<dbReference type="PANTHER" id="PTHR44591:SF25">
    <property type="entry name" value="CHEMOTAXIS TWO-COMPONENT RESPONSE REGULATOR"/>
    <property type="match status" value="1"/>
</dbReference>
<dbReference type="InterPro" id="IPR011006">
    <property type="entry name" value="CheY-like_superfamily"/>
</dbReference>
<comment type="caution">
    <text evidence="4">The sequence shown here is derived from an EMBL/GenBank/DDBJ whole genome shotgun (WGS) entry which is preliminary data.</text>
</comment>
<reference evidence="5" key="1">
    <citation type="journal article" date="2018" name="Front. Microbiol.">
        <title>Genome-Based Analysis Reveals the Taxonomy and Diversity of the Family Idiomarinaceae.</title>
        <authorList>
            <person name="Liu Y."/>
            <person name="Lai Q."/>
            <person name="Shao Z."/>
        </authorList>
    </citation>
    <scope>NUCLEOTIDE SEQUENCE [LARGE SCALE GENOMIC DNA]</scope>
    <source>
        <strain evidence="5">R22</strain>
    </source>
</reference>
<name>A0A432Z6G5_9GAMM</name>
<dbReference type="Pfam" id="PF00072">
    <property type="entry name" value="Response_reg"/>
    <property type="match status" value="1"/>
</dbReference>
<protein>
    <submittedName>
        <fullName evidence="4">Two-component system response regulator</fullName>
    </submittedName>
</protein>
<feature type="modified residue" description="4-aspartylphosphate" evidence="2">
    <location>
        <position position="53"/>
    </location>
</feature>
<feature type="domain" description="Response regulatory" evidence="3">
    <location>
        <begin position="4"/>
        <end position="120"/>
    </location>
</feature>
<dbReference type="SUPFAM" id="SSF52172">
    <property type="entry name" value="CheY-like"/>
    <property type="match status" value="1"/>
</dbReference>
<dbReference type="Proteomes" id="UP000288058">
    <property type="component" value="Unassembled WGS sequence"/>
</dbReference>
<dbReference type="Gene3D" id="3.40.50.2300">
    <property type="match status" value="1"/>
</dbReference>
<dbReference type="SMART" id="SM00448">
    <property type="entry name" value="REC"/>
    <property type="match status" value="1"/>
</dbReference>
<dbReference type="RefSeq" id="WP_126780223.1">
    <property type="nucleotide sequence ID" value="NZ_PIQC01000001.1"/>
</dbReference>
<evidence type="ECO:0000259" key="3">
    <source>
        <dbReference type="PROSITE" id="PS50110"/>
    </source>
</evidence>
<dbReference type="EMBL" id="PIQC01000001">
    <property type="protein sequence ID" value="RUO73480.1"/>
    <property type="molecule type" value="Genomic_DNA"/>
</dbReference>
<gene>
    <name evidence="4" type="ORF">CWI78_03350</name>
</gene>
<dbReference type="OrthoDB" id="9800897at2"/>
<keyword evidence="1 2" id="KW-0597">Phosphoprotein</keyword>
<dbReference type="InterPro" id="IPR001789">
    <property type="entry name" value="Sig_transdc_resp-reg_receiver"/>
</dbReference>
<evidence type="ECO:0000313" key="4">
    <source>
        <dbReference type="EMBL" id="RUO73480.1"/>
    </source>
</evidence>
<dbReference type="PROSITE" id="PS50110">
    <property type="entry name" value="RESPONSE_REGULATORY"/>
    <property type="match status" value="1"/>
</dbReference>
<evidence type="ECO:0000313" key="5">
    <source>
        <dbReference type="Proteomes" id="UP000288058"/>
    </source>
</evidence>
<evidence type="ECO:0000256" key="2">
    <source>
        <dbReference type="PROSITE-ProRule" id="PRU00169"/>
    </source>
</evidence>
<dbReference type="AlphaFoldDB" id="A0A432Z6G5"/>
<dbReference type="PANTHER" id="PTHR44591">
    <property type="entry name" value="STRESS RESPONSE REGULATOR PROTEIN 1"/>
    <property type="match status" value="1"/>
</dbReference>
<dbReference type="GO" id="GO:0000160">
    <property type="term" value="P:phosphorelay signal transduction system"/>
    <property type="evidence" value="ECO:0007669"/>
    <property type="project" value="InterPro"/>
</dbReference>
<keyword evidence="5" id="KW-1185">Reference proteome</keyword>
<accession>A0A432Z6G5</accession>
<organism evidence="4 5">
    <name type="scientific">Idiomarina ramblicola</name>
    <dbReference type="NCBI Taxonomy" id="263724"/>
    <lineage>
        <taxon>Bacteria</taxon>
        <taxon>Pseudomonadati</taxon>
        <taxon>Pseudomonadota</taxon>
        <taxon>Gammaproteobacteria</taxon>
        <taxon>Alteromonadales</taxon>
        <taxon>Idiomarinaceae</taxon>
        <taxon>Idiomarina</taxon>
    </lineage>
</organism>
<sequence>MSVSLLVVEDKDKTRQSISNAIEPLGFDVTFACDGLDGLSKAKQSYFDIVLLDHKMPVMDGLSLLKNLRELDAYRHSPLLFMSTQDLVEIEPKALKAGATQCLAKPLQQDFLVDTLKAWAVRLVA</sequence>